<name>A0A1W6LBC7_9BURK</name>
<accession>A0A1W6LBC7</accession>
<dbReference type="OrthoDB" id="8812152at2"/>
<gene>
    <name evidence="1" type="ORF">A4W93_17495</name>
</gene>
<dbReference type="STRING" id="946333.A4W93_17495"/>
<sequence>MIAALDDFVTRVSHDTWTNDNVDDLLCVLEHSTTDHPVGLLTRIEPMALAIARHALARGGVAGDDIAEQLGGCVRHREEAESLLMAFVKDRHERTRRIALLSLARLQSAAVPSLAAAAWDTGDEYQRIGALEALRIVGSDLLPEYVSKAVEDGRPHLLANVHRLAPDAVRPSDRA</sequence>
<dbReference type="Pfam" id="PF13646">
    <property type="entry name" value="HEAT_2"/>
    <property type="match status" value="1"/>
</dbReference>
<dbReference type="SUPFAM" id="SSF48371">
    <property type="entry name" value="ARM repeat"/>
    <property type="match status" value="1"/>
</dbReference>
<dbReference type="InterPro" id="IPR011989">
    <property type="entry name" value="ARM-like"/>
</dbReference>
<dbReference type="KEGG" id="rgu:A4W93_17495"/>
<proteinExistence type="predicted"/>
<dbReference type="RefSeq" id="WP_085751837.1">
    <property type="nucleotide sequence ID" value="NZ_BSPR01000019.1"/>
</dbReference>
<evidence type="ECO:0000313" key="2">
    <source>
        <dbReference type="Proteomes" id="UP000193427"/>
    </source>
</evidence>
<dbReference type="Gene3D" id="1.25.10.10">
    <property type="entry name" value="Leucine-rich Repeat Variant"/>
    <property type="match status" value="1"/>
</dbReference>
<dbReference type="EMBL" id="CP015118">
    <property type="protein sequence ID" value="ARN21546.1"/>
    <property type="molecule type" value="Genomic_DNA"/>
</dbReference>
<protein>
    <submittedName>
        <fullName evidence="1">Uncharacterized protein</fullName>
    </submittedName>
</protein>
<evidence type="ECO:0000313" key="1">
    <source>
        <dbReference type="EMBL" id="ARN21546.1"/>
    </source>
</evidence>
<organism evidence="1 2">
    <name type="scientific">Piscinibacter gummiphilus</name>
    <dbReference type="NCBI Taxonomy" id="946333"/>
    <lineage>
        <taxon>Bacteria</taxon>
        <taxon>Pseudomonadati</taxon>
        <taxon>Pseudomonadota</taxon>
        <taxon>Betaproteobacteria</taxon>
        <taxon>Burkholderiales</taxon>
        <taxon>Sphaerotilaceae</taxon>
        <taxon>Piscinibacter</taxon>
    </lineage>
</organism>
<dbReference type="Proteomes" id="UP000193427">
    <property type="component" value="Chromosome"/>
</dbReference>
<dbReference type="InterPro" id="IPR016024">
    <property type="entry name" value="ARM-type_fold"/>
</dbReference>
<keyword evidence="2" id="KW-1185">Reference proteome</keyword>
<reference evidence="1 2" key="1">
    <citation type="submission" date="2016-04" db="EMBL/GenBank/DDBJ databases">
        <title>Complete genome sequence of natural rubber-degrading, novel Gram-negative bacterium, Rhizobacter gummiphilus strain NS21.</title>
        <authorList>
            <person name="Tabata M."/>
            <person name="Kasai D."/>
            <person name="Fukuda M."/>
        </authorList>
    </citation>
    <scope>NUCLEOTIDE SEQUENCE [LARGE SCALE GENOMIC DNA]</scope>
    <source>
        <strain evidence="1 2">NS21</strain>
    </source>
</reference>
<dbReference type="AlphaFoldDB" id="A0A1W6LBC7"/>